<name>A0ABV1J4J6_9FIRM</name>
<reference evidence="1 2" key="1">
    <citation type="submission" date="2024-04" db="EMBL/GenBank/DDBJ databases">
        <title>Human intestinal bacterial collection.</title>
        <authorList>
            <person name="Pauvert C."/>
            <person name="Hitch T.C.A."/>
            <person name="Clavel T."/>
        </authorList>
    </citation>
    <scope>NUCLEOTIDE SEQUENCE [LARGE SCALE GENOMIC DNA]</scope>
    <source>
        <strain evidence="1 2">CLA-SR-H026</strain>
    </source>
</reference>
<organism evidence="1 2">
    <name type="scientific">Aedoeadaptatus acetigenes</name>
    <dbReference type="NCBI Taxonomy" id="2981723"/>
    <lineage>
        <taxon>Bacteria</taxon>
        <taxon>Bacillati</taxon>
        <taxon>Bacillota</taxon>
        <taxon>Tissierellia</taxon>
        <taxon>Tissierellales</taxon>
        <taxon>Peptoniphilaceae</taxon>
        <taxon>Aedoeadaptatus</taxon>
    </lineage>
</organism>
<gene>
    <name evidence="1" type="ORF">AAA081_00285</name>
</gene>
<evidence type="ECO:0000313" key="1">
    <source>
        <dbReference type="EMBL" id="MEQ3352742.1"/>
    </source>
</evidence>
<dbReference type="NCBIfam" id="NF047581">
    <property type="entry name" value="gp105_phage_fam"/>
    <property type="match status" value="1"/>
</dbReference>
<dbReference type="InterPro" id="IPR021695">
    <property type="entry name" value="Phage_KPP10_Orf10"/>
</dbReference>
<evidence type="ECO:0000313" key="2">
    <source>
        <dbReference type="Proteomes" id="UP001481872"/>
    </source>
</evidence>
<accession>A0ABV1J4J6</accession>
<keyword evidence="2" id="KW-1185">Reference proteome</keyword>
<protein>
    <submittedName>
        <fullName evidence="1">Uncharacterized protein</fullName>
    </submittedName>
</protein>
<sequence length="133" mass="15081">MAEKLTYVYDPEKVVVQMGNMYLTGFSEDGKVTVEQNEDDIIPKVGVDGIVNYTINHDKTAKAKVKLMSTSPCVPAVRDLARNNQEFDFTLVDMNDNGQNIASSNCRIMKTPDYVRAKEAEEVEFEIFIPYFK</sequence>
<comment type="caution">
    <text evidence="1">The sequence shown here is derived from an EMBL/GenBank/DDBJ whole genome shotgun (WGS) entry which is preliminary data.</text>
</comment>
<dbReference type="Proteomes" id="UP001481872">
    <property type="component" value="Unassembled WGS sequence"/>
</dbReference>
<dbReference type="RefSeq" id="WP_349053165.1">
    <property type="nucleotide sequence ID" value="NZ_JBBNPS010000001.1"/>
</dbReference>
<dbReference type="EMBL" id="JBBNPS010000001">
    <property type="protein sequence ID" value="MEQ3352742.1"/>
    <property type="molecule type" value="Genomic_DNA"/>
</dbReference>
<proteinExistence type="predicted"/>